<sequence length="108" mass="11874">MRAAAKSSHFTAILMASSFPGLSRLSHGGAAATGVNGLQRANYGILFDLPFQDFLAGQACGRLCRQGQRQETFFYTLYSDDSNADKLILERHSRRNATFDVVLNATRD</sequence>
<dbReference type="AlphaFoldDB" id="A0A9P8XPG1"/>
<dbReference type="SUPFAM" id="SSF52540">
    <property type="entry name" value="P-loop containing nucleoside triphosphate hydrolases"/>
    <property type="match status" value="1"/>
</dbReference>
<comment type="caution">
    <text evidence="1">The sequence shown here is derived from an EMBL/GenBank/DDBJ whole genome shotgun (WGS) entry which is preliminary data.</text>
</comment>
<gene>
    <name evidence="1" type="ORF">B0I36DRAFT_389968</name>
</gene>
<organism evidence="1 2">
    <name type="scientific">Microdochium trichocladiopsis</name>
    <dbReference type="NCBI Taxonomy" id="1682393"/>
    <lineage>
        <taxon>Eukaryota</taxon>
        <taxon>Fungi</taxon>
        <taxon>Dikarya</taxon>
        <taxon>Ascomycota</taxon>
        <taxon>Pezizomycotina</taxon>
        <taxon>Sordariomycetes</taxon>
        <taxon>Xylariomycetidae</taxon>
        <taxon>Xylariales</taxon>
        <taxon>Microdochiaceae</taxon>
        <taxon>Microdochium</taxon>
    </lineage>
</organism>
<dbReference type="Proteomes" id="UP000756346">
    <property type="component" value="Unassembled WGS sequence"/>
</dbReference>
<accession>A0A9P8XPG1</accession>
<protein>
    <submittedName>
        <fullName evidence="1">Uncharacterized protein</fullName>
    </submittedName>
</protein>
<evidence type="ECO:0000313" key="2">
    <source>
        <dbReference type="Proteomes" id="UP000756346"/>
    </source>
</evidence>
<dbReference type="OrthoDB" id="4161342at2759"/>
<dbReference type="RefSeq" id="XP_046003902.1">
    <property type="nucleotide sequence ID" value="XM_046161373.1"/>
</dbReference>
<evidence type="ECO:0000313" key="1">
    <source>
        <dbReference type="EMBL" id="KAH7009241.1"/>
    </source>
</evidence>
<proteinExistence type="predicted"/>
<keyword evidence="2" id="KW-1185">Reference proteome</keyword>
<dbReference type="Gene3D" id="3.40.50.300">
    <property type="entry name" value="P-loop containing nucleotide triphosphate hydrolases"/>
    <property type="match status" value="1"/>
</dbReference>
<reference evidence="1" key="1">
    <citation type="journal article" date="2021" name="Nat. Commun.">
        <title>Genetic determinants of endophytism in the Arabidopsis root mycobiome.</title>
        <authorList>
            <person name="Mesny F."/>
            <person name="Miyauchi S."/>
            <person name="Thiergart T."/>
            <person name="Pickel B."/>
            <person name="Atanasova L."/>
            <person name="Karlsson M."/>
            <person name="Huettel B."/>
            <person name="Barry K.W."/>
            <person name="Haridas S."/>
            <person name="Chen C."/>
            <person name="Bauer D."/>
            <person name="Andreopoulos W."/>
            <person name="Pangilinan J."/>
            <person name="LaButti K."/>
            <person name="Riley R."/>
            <person name="Lipzen A."/>
            <person name="Clum A."/>
            <person name="Drula E."/>
            <person name="Henrissat B."/>
            <person name="Kohler A."/>
            <person name="Grigoriev I.V."/>
            <person name="Martin F.M."/>
            <person name="Hacquard S."/>
        </authorList>
    </citation>
    <scope>NUCLEOTIDE SEQUENCE</scope>
    <source>
        <strain evidence="1">MPI-CAGE-CH-0230</strain>
    </source>
</reference>
<dbReference type="InterPro" id="IPR027417">
    <property type="entry name" value="P-loop_NTPase"/>
</dbReference>
<dbReference type="EMBL" id="JAGTJQ010000019">
    <property type="protein sequence ID" value="KAH7009241.1"/>
    <property type="molecule type" value="Genomic_DNA"/>
</dbReference>
<dbReference type="GeneID" id="70190919"/>
<name>A0A9P8XPG1_9PEZI</name>